<dbReference type="InterPro" id="IPR011545">
    <property type="entry name" value="DEAD/DEAH_box_helicase_dom"/>
</dbReference>
<dbReference type="Pfam" id="PF00271">
    <property type="entry name" value="Helicase_C"/>
    <property type="match status" value="1"/>
</dbReference>
<evidence type="ECO:0000256" key="1">
    <source>
        <dbReference type="ARBA" id="ARBA00022741"/>
    </source>
</evidence>
<dbReference type="Gene3D" id="3.40.50.300">
    <property type="entry name" value="P-loop containing nucleotide triphosphate hydrolases"/>
    <property type="match status" value="2"/>
</dbReference>
<evidence type="ECO:0000256" key="2">
    <source>
        <dbReference type="ARBA" id="ARBA00022801"/>
    </source>
</evidence>
<dbReference type="RefSeq" id="WP_104421757.1">
    <property type="nucleotide sequence ID" value="NZ_PTJC01000009.1"/>
</dbReference>
<evidence type="ECO:0000256" key="6">
    <source>
        <dbReference type="PROSITE-ProRule" id="PRU00552"/>
    </source>
</evidence>
<proteinExistence type="inferred from homology"/>
<gene>
    <name evidence="11" type="ORF">CLV84_4195</name>
</gene>
<dbReference type="Proteomes" id="UP000237662">
    <property type="component" value="Unassembled WGS sequence"/>
</dbReference>
<evidence type="ECO:0000256" key="7">
    <source>
        <dbReference type="SAM" id="MobiDB-lite"/>
    </source>
</evidence>
<dbReference type="InterPro" id="IPR014001">
    <property type="entry name" value="Helicase_ATP-bd"/>
</dbReference>
<dbReference type="CDD" id="cd00268">
    <property type="entry name" value="DEADc"/>
    <property type="match status" value="1"/>
</dbReference>
<dbReference type="SMART" id="SM00487">
    <property type="entry name" value="DEXDc"/>
    <property type="match status" value="1"/>
</dbReference>
<feature type="domain" description="Helicase ATP-binding" evidence="8">
    <location>
        <begin position="105"/>
        <end position="276"/>
    </location>
</feature>
<keyword evidence="4" id="KW-0067">ATP-binding</keyword>
<dbReference type="GO" id="GO:0016787">
    <property type="term" value="F:hydrolase activity"/>
    <property type="evidence" value="ECO:0007669"/>
    <property type="project" value="UniProtKB-KW"/>
</dbReference>
<dbReference type="InterPro" id="IPR027417">
    <property type="entry name" value="P-loop_NTPase"/>
</dbReference>
<protein>
    <submittedName>
        <fullName evidence="11">ATP-dependent RNA helicase RhlE</fullName>
    </submittedName>
</protein>
<dbReference type="SMART" id="SM00490">
    <property type="entry name" value="HELICc"/>
    <property type="match status" value="1"/>
</dbReference>
<evidence type="ECO:0000259" key="8">
    <source>
        <dbReference type="PROSITE" id="PS51192"/>
    </source>
</evidence>
<feature type="domain" description="Helicase C-terminal" evidence="9">
    <location>
        <begin position="300"/>
        <end position="420"/>
    </location>
</feature>
<dbReference type="EMBL" id="PTJC01000009">
    <property type="protein sequence ID" value="PPK84045.1"/>
    <property type="molecule type" value="Genomic_DNA"/>
</dbReference>
<feature type="domain" description="DEAD-box RNA helicase Q" evidence="10">
    <location>
        <begin position="74"/>
        <end position="102"/>
    </location>
</feature>
<sequence length="420" mass="46438">MDSKRPASRSGKGRSSSKPQRSGGNRRSGGGGGGNRDRRGSGGGRSNHNYIPLPADMMVHEGVPLKSVEYHAETKFADWPINAKLKSAIKAAGWVYPTEIQEKSFKDVAAMKDVMGIATTGTGKTGAFLIPLIDALLESEDPFQTLVLAPTRELALQIEDEFRALTLGMKYNAITLIGGRNINTDIVNLKKRSYHLVVATPGRLKDLYQQGKIDLQEASVLVLDEFDRMLDMGFQKDVMFLTEKMGDRDQTMLFSATLDKSQQKLIDHFLTDYETIKVSSGEASAEHINQSVRFVEPDNKFDELIEMLQQPDMKRVLIFAETKHRVKKVTKKLNQAGISADEIHGNKSQNYRQKALNAFKSGKLTALCATDVAARGLDIDDITHVINFEAPTDYDTYIHRVGRTGRAGKGGEAITFVDKA</sequence>
<dbReference type="PROSITE" id="PS51192">
    <property type="entry name" value="HELICASE_ATP_BIND_1"/>
    <property type="match status" value="1"/>
</dbReference>
<feature type="compositionally biased region" description="Low complexity" evidence="7">
    <location>
        <begin position="8"/>
        <end position="25"/>
    </location>
</feature>
<evidence type="ECO:0000259" key="9">
    <source>
        <dbReference type="PROSITE" id="PS51194"/>
    </source>
</evidence>
<dbReference type="InterPro" id="IPR014014">
    <property type="entry name" value="RNA_helicase_DEAD_Q_motif"/>
</dbReference>
<keyword evidence="2" id="KW-0378">Hydrolase</keyword>
<name>A0A2S6HZT7_9BACT</name>
<keyword evidence="12" id="KW-1185">Reference proteome</keyword>
<dbReference type="CDD" id="cd18787">
    <property type="entry name" value="SF2_C_DEAD"/>
    <property type="match status" value="1"/>
</dbReference>
<comment type="similarity">
    <text evidence="5">Belongs to the DEAD box helicase family.</text>
</comment>
<feature type="region of interest" description="Disordered" evidence="7">
    <location>
        <begin position="1"/>
        <end position="52"/>
    </location>
</feature>
<evidence type="ECO:0000259" key="10">
    <source>
        <dbReference type="PROSITE" id="PS51195"/>
    </source>
</evidence>
<keyword evidence="3 11" id="KW-0347">Helicase</keyword>
<dbReference type="SUPFAM" id="SSF52540">
    <property type="entry name" value="P-loop containing nucleoside triphosphate hydrolases"/>
    <property type="match status" value="1"/>
</dbReference>
<organism evidence="11 12">
    <name type="scientific">Neolewinella xylanilytica</name>
    <dbReference type="NCBI Taxonomy" id="1514080"/>
    <lineage>
        <taxon>Bacteria</taxon>
        <taxon>Pseudomonadati</taxon>
        <taxon>Bacteroidota</taxon>
        <taxon>Saprospiria</taxon>
        <taxon>Saprospirales</taxon>
        <taxon>Lewinellaceae</taxon>
        <taxon>Neolewinella</taxon>
    </lineage>
</organism>
<comment type="caution">
    <text evidence="11">The sequence shown here is derived from an EMBL/GenBank/DDBJ whole genome shotgun (WGS) entry which is preliminary data.</text>
</comment>
<dbReference type="AlphaFoldDB" id="A0A2S6HZT7"/>
<dbReference type="GO" id="GO:0005524">
    <property type="term" value="F:ATP binding"/>
    <property type="evidence" value="ECO:0007669"/>
    <property type="project" value="UniProtKB-KW"/>
</dbReference>
<dbReference type="GO" id="GO:0003676">
    <property type="term" value="F:nucleic acid binding"/>
    <property type="evidence" value="ECO:0007669"/>
    <property type="project" value="InterPro"/>
</dbReference>
<reference evidence="11 12" key="1">
    <citation type="submission" date="2018-02" db="EMBL/GenBank/DDBJ databases">
        <title>Genomic Encyclopedia of Archaeal and Bacterial Type Strains, Phase II (KMG-II): from individual species to whole genera.</title>
        <authorList>
            <person name="Goeker M."/>
        </authorList>
    </citation>
    <scope>NUCLEOTIDE SEQUENCE [LARGE SCALE GENOMIC DNA]</scope>
    <source>
        <strain evidence="11 12">DSM 29526</strain>
    </source>
</reference>
<accession>A0A2S6HZT7</accession>
<dbReference type="InterPro" id="IPR044742">
    <property type="entry name" value="DEAD/DEAH_RhlB"/>
</dbReference>
<dbReference type="PANTHER" id="PTHR47959:SF13">
    <property type="entry name" value="ATP-DEPENDENT RNA HELICASE RHLE"/>
    <property type="match status" value="1"/>
</dbReference>
<evidence type="ECO:0000313" key="11">
    <source>
        <dbReference type="EMBL" id="PPK84045.1"/>
    </source>
</evidence>
<dbReference type="Pfam" id="PF00270">
    <property type="entry name" value="DEAD"/>
    <property type="match status" value="1"/>
</dbReference>
<dbReference type="PROSITE" id="PS51194">
    <property type="entry name" value="HELICASE_CTER"/>
    <property type="match status" value="1"/>
</dbReference>
<dbReference type="OrthoDB" id="9785240at2"/>
<dbReference type="GO" id="GO:0005829">
    <property type="term" value="C:cytosol"/>
    <property type="evidence" value="ECO:0007669"/>
    <property type="project" value="TreeGrafter"/>
</dbReference>
<dbReference type="PROSITE" id="PS51195">
    <property type="entry name" value="Q_MOTIF"/>
    <property type="match status" value="1"/>
</dbReference>
<evidence type="ECO:0000256" key="3">
    <source>
        <dbReference type="ARBA" id="ARBA00022806"/>
    </source>
</evidence>
<feature type="short sequence motif" description="Q motif" evidence="6">
    <location>
        <begin position="74"/>
        <end position="102"/>
    </location>
</feature>
<evidence type="ECO:0000313" key="12">
    <source>
        <dbReference type="Proteomes" id="UP000237662"/>
    </source>
</evidence>
<evidence type="ECO:0000256" key="5">
    <source>
        <dbReference type="ARBA" id="ARBA00038437"/>
    </source>
</evidence>
<keyword evidence="1" id="KW-0547">Nucleotide-binding</keyword>
<dbReference type="InterPro" id="IPR050079">
    <property type="entry name" value="DEAD_box_RNA_helicase"/>
</dbReference>
<evidence type="ECO:0000256" key="4">
    <source>
        <dbReference type="ARBA" id="ARBA00022840"/>
    </source>
</evidence>
<dbReference type="InterPro" id="IPR001650">
    <property type="entry name" value="Helicase_C-like"/>
</dbReference>
<dbReference type="GO" id="GO:0003724">
    <property type="term" value="F:RNA helicase activity"/>
    <property type="evidence" value="ECO:0007669"/>
    <property type="project" value="InterPro"/>
</dbReference>
<dbReference type="PANTHER" id="PTHR47959">
    <property type="entry name" value="ATP-DEPENDENT RNA HELICASE RHLE-RELATED"/>
    <property type="match status" value="1"/>
</dbReference>